<reference evidence="3" key="2">
    <citation type="submission" date="2025-09" db="UniProtKB">
        <authorList>
            <consortium name="Ensembl"/>
        </authorList>
    </citation>
    <scope>IDENTIFICATION</scope>
</reference>
<dbReference type="GO" id="GO:0042622">
    <property type="term" value="C:photoreceptor outer segment membrane"/>
    <property type="evidence" value="ECO:0007669"/>
    <property type="project" value="InterPro"/>
</dbReference>
<evidence type="ECO:0000313" key="3">
    <source>
        <dbReference type="Ensembl" id="ENSLCNP00005023488.1"/>
    </source>
</evidence>
<feature type="signal peptide" evidence="2">
    <location>
        <begin position="1"/>
        <end position="20"/>
    </location>
</feature>
<dbReference type="InterPro" id="IPR027937">
    <property type="entry name" value="PRCD"/>
</dbReference>
<evidence type="ECO:0000256" key="2">
    <source>
        <dbReference type="SAM" id="SignalP"/>
    </source>
</evidence>
<dbReference type="Ensembl" id="ENSLCNT00005026231.1">
    <property type="protein sequence ID" value="ENSLCNP00005023488.1"/>
    <property type="gene ID" value="ENSLCNG00005015274.1"/>
</dbReference>
<keyword evidence="4" id="KW-1185">Reference proteome</keyword>
<dbReference type="Pfam" id="PF15201">
    <property type="entry name" value="Rod_cone_degen"/>
    <property type="match status" value="1"/>
</dbReference>
<feature type="chain" id="PRO_5025649869" evidence="2">
    <location>
        <begin position="21"/>
        <end position="54"/>
    </location>
</feature>
<proteinExistence type="predicted"/>
<dbReference type="CTD" id="768206"/>
<gene>
    <name evidence="3" type="primary">PRCD</name>
</gene>
<dbReference type="Proteomes" id="UP000472241">
    <property type="component" value="Unplaced"/>
</dbReference>
<dbReference type="GeneID" id="115501096"/>
<reference evidence="3" key="1">
    <citation type="submission" date="2025-08" db="UniProtKB">
        <authorList>
            <consortium name="Ensembl"/>
        </authorList>
    </citation>
    <scope>IDENTIFICATION</scope>
</reference>
<keyword evidence="2" id="KW-0732">Signal</keyword>
<dbReference type="PANTHER" id="PTHR38501:SF1">
    <property type="entry name" value="PHOTORECEPTOR DISK COMPONENT PRCD"/>
    <property type="match status" value="1"/>
</dbReference>
<dbReference type="RefSeq" id="XP_030151842.1">
    <property type="nucleotide sequence ID" value="XM_030295982.2"/>
</dbReference>
<evidence type="ECO:0000313" key="4">
    <source>
        <dbReference type="Proteomes" id="UP000472241"/>
    </source>
</evidence>
<organism evidence="3 4">
    <name type="scientific">Lynx canadensis</name>
    <name type="common">Canada lynx</name>
    <name type="synonym">Felis canadensis</name>
    <dbReference type="NCBI Taxonomy" id="61383"/>
    <lineage>
        <taxon>Eukaryota</taxon>
        <taxon>Metazoa</taxon>
        <taxon>Chordata</taxon>
        <taxon>Craniata</taxon>
        <taxon>Vertebrata</taxon>
        <taxon>Euteleostomi</taxon>
        <taxon>Mammalia</taxon>
        <taxon>Eutheria</taxon>
        <taxon>Laurasiatheria</taxon>
        <taxon>Carnivora</taxon>
        <taxon>Feliformia</taxon>
        <taxon>Felidae</taxon>
        <taxon>Felinae</taxon>
        <taxon>Lynx</taxon>
    </lineage>
</organism>
<feature type="region of interest" description="Disordered" evidence="1">
    <location>
        <begin position="26"/>
        <end position="54"/>
    </location>
</feature>
<accession>A0A667H8K3</accession>
<dbReference type="AlphaFoldDB" id="A0A667H8K3"/>
<name>A0A667H8K3_LYNCA</name>
<dbReference type="GO" id="GO:0002046">
    <property type="term" value="F:opsin binding"/>
    <property type="evidence" value="ECO:0007669"/>
    <property type="project" value="TreeGrafter"/>
</dbReference>
<sequence>MCTTLFLLSTLAMLWRRRFANRVQPEPSGLDGAVVGSNVDTDLQSSGREKEPLK</sequence>
<dbReference type="PANTHER" id="PTHR38501">
    <property type="entry name" value="PHOTORECEPTOR DISK COMPONENT PRCD"/>
    <property type="match status" value="1"/>
</dbReference>
<evidence type="ECO:0000256" key="1">
    <source>
        <dbReference type="SAM" id="MobiDB-lite"/>
    </source>
</evidence>
<protein>
    <submittedName>
        <fullName evidence="3">Photoreceptor disc component</fullName>
    </submittedName>
</protein>